<evidence type="ECO:0008006" key="3">
    <source>
        <dbReference type="Google" id="ProtNLM"/>
    </source>
</evidence>
<keyword evidence="2" id="KW-1185">Reference proteome</keyword>
<proteinExistence type="predicted"/>
<comment type="caution">
    <text evidence="1">The sequence shown here is derived from an EMBL/GenBank/DDBJ whole genome shotgun (WGS) entry which is preliminary data.</text>
</comment>
<dbReference type="Proteomes" id="UP001500393">
    <property type="component" value="Unassembled WGS sequence"/>
</dbReference>
<dbReference type="InterPro" id="IPR013494">
    <property type="entry name" value="CHP02678"/>
</dbReference>
<evidence type="ECO:0000313" key="2">
    <source>
        <dbReference type="Proteomes" id="UP001500393"/>
    </source>
</evidence>
<sequence length="413" mass="45931">MSQLANQLALAERDEISRGIRGVLGVPLVTQQAAPELFDLIRHRQEPIRQWFDYYCGWVLRLEPRLGYARLVKVQPSTDPSRPVRRRRSGRAPFDRRRYAVLCVVIAELLTVPVTTIGQLAEHVRQATAVDEVIPTLDTASKTERRAFVDVLRLLESYSAIAVVDGSTDAYIESEDAKVLYQVNTTLLIRLLATPVGPSTLAVPIEEVPHRFEELLVTITRERRYGLAADPPAGESEVSPTQQNLWLRHSIFRRLVDDPVVYFADLSPGEHAYVTSPTGRQLLRRAAEQGGFVLEERAEGVLFVDPDGLATDIRFPDDVNTAKITALLLLDTLTEPTTIEQLQLTTSRLLSDHPSWAKAYRDADGPARLVDDALAELTMFGLARVFGGVVRPLPAAGRYAVQALRTSGQETKP</sequence>
<reference evidence="1 2" key="1">
    <citation type="journal article" date="2019" name="Int. J. Syst. Evol. Microbiol.">
        <title>The Global Catalogue of Microorganisms (GCM) 10K type strain sequencing project: providing services to taxonomists for standard genome sequencing and annotation.</title>
        <authorList>
            <consortium name="The Broad Institute Genomics Platform"/>
            <consortium name="The Broad Institute Genome Sequencing Center for Infectious Disease"/>
            <person name="Wu L."/>
            <person name="Ma J."/>
        </authorList>
    </citation>
    <scope>NUCLEOTIDE SEQUENCE [LARGE SCALE GENOMIC DNA]</scope>
    <source>
        <strain evidence="1 2">JCM 14969</strain>
    </source>
</reference>
<gene>
    <name evidence="1" type="ORF">GCM10009789_39970</name>
</gene>
<dbReference type="NCBIfam" id="TIGR02678">
    <property type="entry name" value="TIGR02678 family protein"/>
    <property type="match status" value="1"/>
</dbReference>
<protein>
    <recommendedName>
        <fullName evidence="3">TIGR02678 family protein</fullName>
    </recommendedName>
</protein>
<dbReference type="EMBL" id="BAAAOS010000022">
    <property type="protein sequence ID" value="GAA1582214.1"/>
    <property type="molecule type" value="Genomic_DNA"/>
</dbReference>
<organism evidence="1 2">
    <name type="scientific">Kribbella sancticallisti</name>
    <dbReference type="NCBI Taxonomy" id="460087"/>
    <lineage>
        <taxon>Bacteria</taxon>
        <taxon>Bacillati</taxon>
        <taxon>Actinomycetota</taxon>
        <taxon>Actinomycetes</taxon>
        <taxon>Propionibacteriales</taxon>
        <taxon>Kribbellaceae</taxon>
        <taxon>Kribbella</taxon>
    </lineage>
</organism>
<evidence type="ECO:0000313" key="1">
    <source>
        <dbReference type="EMBL" id="GAA1582214.1"/>
    </source>
</evidence>
<dbReference type="Pfam" id="PF09661">
    <property type="entry name" value="DUF2398"/>
    <property type="match status" value="1"/>
</dbReference>
<dbReference type="RefSeq" id="WP_344215995.1">
    <property type="nucleotide sequence ID" value="NZ_BAAAOS010000022.1"/>
</dbReference>
<name>A0ABN2DSA8_9ACTN</name>
<accession>A0ABN2DSA8</accession>